<gene>
    <name evidence="2" type="ORF">SNEC2469_LOCUS12487</name>
</gene>
<reference evidence="2" key="1">
    <citation type="submission" date="2021-02" db="EMBL/GenBank/DDBJ databases">
        <authorList>
            <person name="Dougan E. K."/>
            <person name="Rhodes N."/>
            <person name="Thang M."/>
            <person name="Chan C."/>
        </authorList>
    </citation>
    <scope>NUCLEOTIDE SEQUENCE</scope>
</reference>
<proteinExistence type="predicted"/>
<evidence type="ECO:0000313" key="2">
    <source>
        <dbReference type="EMBL" id="CAE7450781.1"/>
    </source>
</evidence>
<keyword evidence="1" id="KW-0175">Coiled coil</keyword>
<feature type="coiled-coil region" evidence="1">
    <location>
        <begin position="116"/>
        <end position="143"/>
    </location>
</feature>
<sequence length="318" mass="33986">MVDDDGPKFTGSLIVGSTAKLDSSAKQVRSRRKSTTADAKGAVLDGRRNSLRSELAVATVTVDVWGSQFFPYDLQDGGGGDDDVDRPNHGYHFHHAAFNTLAPERRRISVLEQQVEQQARHNLEELRREIAAEEKALAEEHKTVLAEASRRSKEDEALNAQEQAWLKKEAAAFRARTAGAEVAAATVALPGGAAEATAAAAAAAEEAATKEGLSPRSAADCGVDAASAAAEDLALVQGRGTEDAAASAAAATIAVRAAQAESSAIERRAHLEQRLRRHKEAADLKHQLKEALAEKERLTLEKIGLEVELESQTKRCEQ</sequence>
<organism evidence="2 3">
    <name type="scientific">Symbiodinium necroappetens</name>
    <dbReference type="NCBI Taxonomy" id="1628268"/>
    <lineage>
        <taxon>Eukaryota</taxon>
        <taxon>Sar</taxon>
        <taxon>Alveolata</taxon>
        <taxon>Dinophyceae</taxon>
        <taxon>Suessiales</taxon>
        <taxon>Symbiodiniaceae</taxon>
        <taxon>Symbiodinium</taxon>
    </lineage>
</organism>
<evidence type="ECO:0000313" key="3">
    <source>
        <dbReference type="Proteomes" id="UP000601435"/>
    </source>
</evidence>
<dbReference type="Proteomes" id="UP000601435">
    <property type="component" value="Unassembled WGS sequence"/>
</dbReference>
<keyword evidence="3" id="KW-1185">Reference proteome</keyword>
<feature type="coiled-coil region" evidence="1">
    <location>
        <begin position="278"/>
        <end position="315"/>
    </location>
</feature>
<name>A0A812RTC5_9DINO</name>
<dbReference type="AlphaFoldDB" id="A0A812RTC5"/>
<comment type="caution">
    <text evidence="2">The sequence shown here is derived from an EMBL/GenBank/DDBJ whole genome shotgun (WGS) entry which is preliminary data.</text>
</comment>
<dbReference type="OrthoDB" id="448342at2759"/>
<dbReference type="EMBL" id="CAJNJA010019806">
    <property type="protein sequence ID" value="CAE7450781.1"/>
    <property type="molecule type" value="Genomic_DNA"/>
</dbReference>
<accession>A0A812RTC5</accession>
<feature type="non-terminal residue" evidence="2">
    <location>
        <position position="318"/>
    </location>
</feature>
<protein>
    <submittedName>
        <fullName evidence="2">Uncharacterized protein</fullName>
    </submittedName>
</protein>
<evidence type="ECO:0000256" key="1">
    <source>
        <dbReference type="SAM" id="Coils"/>
    </source>
</evidence>